<keyword evidence="1" id="KW-0812">Transmembrane</keyword>
<feature type="transmembrane region" description="Helical" evidence="1">
    <location>
        <begin position="7"/>
        <end position="25"/>
    </location>
</feature>
<dbReference type="EMBL" id="VLKI01000001">
    <property type="protein sequence ID" value="TWH91128.1"/>
    <property type="molecule type" value="Genomic_DNA"/>
</dbReference>
<name>A0A562K6R7_9BACI</name>
<reference evidence="2 3" key="1">
    <citation type="journal article" date="2015" name="Stand. Genomic Sci.">
        <title>Genomic Encyclopedia of Bacterial and Archaeal Type Strains, Phase III: the genomes of soil and plant-associated and newly described type strains.</title>
        <authorList>
            <person name="Whitman W.B."/>
            <person name="Woyke T."/>
            <person name="Klenk H.P."/>
            <person name="Zhou Y."/>
            <person name="Lilburn T.G."/>
            <person name="Beck B.J."/>
            <person name="De Vos P."/>
            <person name="Vandamme P."/>
            <person name="Eisen J.A."/>
            <person name="Garrity G."/>
            <person name="Hugenholtz P."/>
            <person name="Kyrpides N.C."/>
        </authorList>
    </citation>
    <scope>NUCLEOTIDE SEQUENCE [LARGE SCALE GENOMIC DNA]</scope>
    <source>
        <strain evidence="2 3">CGMCC 1.10115</strain>
    </source>
</reference>
<keyword evidence="3" id="KW-1185">Reference proteome</keyword>
<dbReference type="AlphaFoldDB" id="A0A562K6R7"/>
<protein>
    <submittedName>
        <fullName evidence="2">Sulfoxide reductase heme-binding subunit YedZ</fullName>
    </submittedName>
</protein>
<feature type="transmembrane region" description="Helical" evidence="1">
    <location>
        <begin position="158"/>
        <end position="175"/>
    </location>
</feature>
<dbReference type="OrthoDB" id="2474810at2"/>
<evidence type="ECO:0000256" key="1">
    <source>
        <dbReference type="SAM" id="Phobius"/>
    </source>
</evidence>
<keyword evidence="1" id="KW-1133">Transmembrane helix</keyword>
<feature type="transmembrane region" description="Helical" evidence="1">
    <location>
        <begin position="187"/>
        <end position="206"/>
    </location>
</feature>
<sequence length="213" mass="24732">MAILKRHLLVGFAAICLVYLFLISRSEWNPMHAWNRAYADVSFILLCGTILIGPLSHIHRGFIPLLSWRREVGIWCAIMALLHVYILLEGWFYWELVRLIIGVNQETGRLSFDPGFTLANLIGVICLIYLLLLALLSNNKAIKILGKRGWDYLQQKSGTLYILVVLHAAFFLFFFRLGNVNWMQRPFLLIITIVFILQWLVFILTVKKNKKKK</sequence>
<feature type="transmembrane region" description="Helical" evidence="1">
    <location>
        <begin position="114"/>
        <end position="137"/>
    </location>
</feature>
<feature type="transmembrane region" description="Helical" evidence="1">
    <location>
        <begin position="37"/>
        <end position="60"/>
    </location>
</feature>
<keyword evidence="1" id="KW-0472">Membrane</keyword>
<evidence type="ECO:0000313" key="2">
    <source>
        <dbReference type="EMBL" id="TWH91128.1"/>
    </source>
</evidence>
<feature type="transmembrane region" description="Helical" evidence="1">
    <location>
        <begin position="72"/>
        <end position="94"/>
    </location>
</feature>
<comment type="caution">
    <text evidence="2">The sequence shown here is derived from an EMBL/GenBank/DDBJ whole genome shotgun (WGS) entry which is preliminary data.</text>
</comment>
<accession>A0A562K6R7</accession>
<organism evidence="2 3">
    <name type="scientific">Cytobacillus oceanisediminis</name>
    <dbReference type="NCBI Taxonomy" id="665099"/>
    <lineage>
        <taxon>Bacteria</taxon>
        <taxon>Bacillati</taxon>
        <taxon>Bacillota</taxon>
        <taxon>Bacilli</taxon>
        <taxon>Bacillales</taxon>
        <taxon>Bacillaceae</taxon>
        <taxon>Cytobacillus</taxon>
    </lineage>
</organism>
<dbReference type="Proteomes" id="UP000318667">
    <property type="component" value="Unassembled WGS sequence"/>
</dbReference>
<gene>
    <name evidence="2" type="ORF">IQ19_00581</name>
</gene>
<evidence type="ECO:0000313" key="3">
    <source>
        <dbReference type="Proteomes" id="UP000318667"/>
    </source>
</evidence>
<proteinExistence type="predicted"/>